<evidence type="ECO:0000313" key="1">
    <source>
        <dbReference type="EMBL" id="PHV64617.1"/>
    </source>
</evidence>
<evidence type="ECO:0008006" key="3">
    <source>
        <dbReference type="Google" id="ProtNLM"/>
    </source>
</evidence>
<reference evidence="1 2" key="1">
    <citation type="submission" date="2017-10" db="EMBL/GenBank/DDBJ databases">
        <title>The draft genome sequence of Williamsia sp. BULT 1.1 isolated from the semi-arid grassland soils from South Africa.</title>
        <authorList>
            <person name="Kabwe M.H."/>
            <person name="Govender N."/>
            <person name="Mutseka Lunga P."/>
            <person name="Vikram S."/>
            <person name="Makhalanyane T.P."/>
        </authorList>
    </citation>
    <scope>NUCLEOTIDE SEQUENCE [LARGE SCALE GENOMIC DNA]</scope>
    <source>
        <strain evidence="1 2">BULT 1.1</strain>
    </source>
</reference>
<dbReference type="Proteomes" id="UP000225108">
    <property type="component" value="Unassembled WGS sequence"/>
</dbReference>
<organism evidence="1 2">
    <name type="scientific">Williamsia marianensis</name>
    <dbReference type="NCBI Taxonomy" id="85044"/>
    <lineage>
        <taxon>Bacteria</taxon>
        <taxon>Bacillati</taxon>
        <taxon>Actinomycetota</taxon>
        <taxon>Actinomycetes</taxon>
        <taxon>Mycobacteriales</taxon>
        <taxon>Nocardiaceae</taxon>
        <taxon>Williamsia</taxon>
    </lineage>
</organism>
<gene>
    <name evidence="1" type="ORF">CSW57_22720</name>
</gene>
<proteinExistence type="predicted"/>
<dbReference type="RefSeq" id="WP_099384893.1">
    <property type="nucleotide sequence ID" value="NZ_PEBD01000012.1"/>
</dbReference>
<protein>
    <recommendedName>
        <fullName evidence="3">Excreted virulence factor EspC (Type VII ESX diderm)</fullName>
    </recommendedName>
</protein>
<name>A0A2G3PFM8_WILMA</name>
<evidence type="ECO:0000313" key="2">
    <source>
        <dbReference type="Proteomes" id="UP000225108"/>
    </source>
</evidence>
<accession>A0A2G3PFM8</accession>
<dbReference type="EMBL" id="PEBD01000012">
    <property type="protein sequence ID" value="PHV64617.1"/>
    <property type="molecule type" value="Genomic_DNA"/>
</dbReference>
<sequence>MYGTESFRLDDAAARAGADEFASLIGEIDSIREEIAAVDAELSACCSSHVGGAIFMVGAAHLLHATASLLDQLRLSLADHVDDIGRACTDLQSADIGVPLPAPGAERC</sequence>
<dbReference type="AlphaFoldDB" id="A0A2G3PFM8"/>
<comment type="caution">
    <text evidence="1">The sequence shown here is derived from an EMBL/GenBank/DDBJ whole genome shotgun (WGS) entry which is preliminary data.</text>
</comment>